<sequence length="142" mass="16600">MIDISVGTLKFQLSPYEREFAEDELSDDWIKTFVEYKLPVLTAQYSTAFTVTELIDLRRKFQSFYDSLVKQKTHSDISFDSLERHFSLQVSQVGHHDTAEITIMMKPEDNADSVKIIDTFYLDQSYFHALLSGLDEMINWQN</sequence>
<dbReference type="Proteomes" id="UP000029577">
    <property type="component" value="Unassembled WGS sequence"/>
</dbReference>
<reference evidence="1" key="1">
    <citation type="submission" date="2014-12" db="EMBL/GenBank/DDBJ databases">
        <title>The draft genome of the Tatumella morbirosei type strain, LMG23360T isolated from pineapple rot.</title>
        <authorList>
            <person name="Smits T.H."/>
            <person name="Palmer M."/>
            <person name="Venter S.N."/>
            <person name="Duffy B."/>
            <person name="Steenkamp E.T."/>
            <person name="Chan W.Y."/>
            <person name="Coutinho T.A."/>
            <person name="Coetzee M.P."/>
            <person name="De Maayer P."/>
        </authorList>
    </citation>
    <scope>NUCLEOTIDE SEQUENCE [LARGE SCALE GENOMIC DNA]</scope>
    <source>
        <strain evidence="1">LMG 23360</strain>
    </source>
</reference>
<proteinExistence type="predicted"/>
<evidence type="ECO:0000313" key="1">
    <source>
        <dbReference type="EMBL" id="KGD73042.1"/>
    </source>
</evidence>
<protein>
    <submittedName>
        <fullName evidence="1">Uncharacterized protein</fullName>
    </submittedName>
</protein>
<dbReference type="Pfam" id="PF24716">
    <property type="entry name" value="WapI"/>
    <property type="match status" value="1"/>
</dbReference>
<keyword evidence="2" id="KW-1185">Reference proteome</keyword>
<comment type="caution">
    <text evidence="1">The sequence shown here is derived from an EMBL/GenBank/DDBJ whole genome shotgun (WGS) entry which is preliminary data.</text>
</comment>
<dbReference type="InterPro" id="IPR056510">
    <property type="entry name" value="WapI"/>
</dbReference>
<evidence type="ECO:0000313" key="2">
    <source>
        <dbReference type="Proteomes" id="UP000029577"/>
    </source>
</evidence>
<accession>A0A095T8L6</accession>
<dbReference type="RefSeq" id="WP_038020692.1">
    <property type="nucleotide sequence ID" value="NZ_JPKR02000003.1"/>
</dbReference>
<dbReference type="eggNOG" id="ENOG5031N2E">
    <property type="taxonomic scope" value="Bacteria"/>
</dbReference>
<organism evidence="1 2">
    <name type="scientific">Tatumella morbirosei</name>
    <dbReference type="NCBI Taxonomy" id="642227"/>
    <lineage>
        <taxon>Bacteria</taxon>
        <taxon>Pseudomonadati</taxon>
        <taxon>Pseudomonadota</taxon>
        <taxon>Gammaproteobacteria</taxon>
        <taxon>Enterobacterales</taxon>
        <taxon>Erwiniaceae</taxon>
        <taxon>Tatumella</taxon>
    </lineage>
</organism>
<dbReference type="AlphaFoldDB" id="A0A095T8L6"/>
<dbReference type="OrthoDB" id="6623466at2"/>
<gene>
    <name evidence="1" type="ORF">HA49_12655</name>
</gene>
<name>A0A095T8L6_9GAMM</name>
<dbReference type="EMBL" id="JPKR02000003">
    <property type="protein sequence ID" value="KGD73042.1"/>
    <property type="molecule type" value="Genomic_DNA"/>
</dbReference>